<feature type="non-terminal residue" evidence="2">
    <location>
        <position position="152"/>
    </location>
</feature>
<name>A0AAD7CSK7_MYCRO</name>
<gene>
    <name evidence="2" type="ORF">B0H17DRAFT_1185280</name>
</gene>
<keyword evidence="3" id="KW-1185">Reference proteome</keyword>
<feature type="non-terminal residue" evidence="2">
    <location>
        <position position="1"/>
    </location>
</feature>
<dbReference type="Proteomes" id="UP001221757">
    <property type="component" value="Unassembled WGS sequence"/>
</dbReference>
<sequence>MSSSGIKAVKIFMLHSLHALGLSPSPGEQINLGSYIKWHPHALVIPLTNLPWTQMASKSVLKMGIMARDASMTLNLERFLEIFDCSVKYLEQMGAYFSSTLSQLEICFTSTSISVIAASDAFCEVFHTMSFRMMCKYLVRLQPAVTRGLVSV</sequence>
<feature type="signal peptide" evidence="1">
    <location>
        <begin position="1"/>
        <end position="19"/>
    </location>
</feature>
<evidence type="ECO:0000256" key="1">
    <source>
        <dbReference type="SAM" id="SignalP"/>
    </source>
</evidence>
<dbReference type="EMBL" id="JARKIE010000255">
    <property type="protein sequence ID" value="KAJ7661012.1"/>
    <property type="molecule type" value="Genomic_DNA"/>
</dbReference>
<keyword evidence="1" id="KW-0732">Signal</keyword>
<evidence type="ECO:0000313" key="3">
    <source>
        <dbReference type="Proteomes" id="UP001221757"/>
    </source>
</evidence>
<organism evidence="2 3">
    <name type="scientific">Mycena rosella</name>
    <name type="common">Pink bonnet</name>
    <name type="synonym">Agaricus rosellus</name>
    <dbReference type="NCBI Taxonomy" id="1033263"/>
    <lineage>
        <taxon>Eukaryota</taxon>
        <taxon>Fungi</taxon>
        <taxon>Dikarya</taxon>
        <taxon>Basidiomycota</taxon>
        <taxon>Agaricomycotina</taxon>
        <taxon>Agaricomycetes</taxon>
        <taxon>Agaricomycetidae</taxon>
        <taxon>Agaricales</taxon>
        <taxon>Marasmiineae</taxon>
        <taxon>Mycenaceae</taxon>
        <taxon>Mycena</taxon>
    </lineage>
</organism>
<evidence type="ECO:0000313" key="2">
    <source>
        <dbReference type="EMBL" id="KAJ7661012.1"/>
    </source>
</evidence>
<accession>A0AAD7CSK7</accession>
<feature type="chain" id="PRO_5042292875" evidence="1">
    <location>
        <begin position="20"/>
        <end position="152"/>
    </location>
</feature>
<dbReference type="AlphaFoldDB" id="A0AAD7CSK7"/>
<protein>
    <submittedName>
        <fullName evidence="2">Uncharacterized protein</fullName>
    </submittedName>
</protein>
<comment type="caution">
    <text evidence="2">The sequence shown here is derived from an EMBL/GenBank/DDBJ whole genome shotgun (WGS) entry which is preliminary data.</text>
</comment>
<reference evidence="2" key="1">
    <citation type="submission" date="2023-03" db="EMBL/GenBank/DDBJ databases">
        <title>Massive genome expansion in bonnet fungi (Mycena s.s.) driven by repeated elements and novel gene families across ecological guilds.</title>
        <authorList>
            <consortium name="Lawrence Berkeley National Laboratory"/>
            <person name="Harder C.B."/>
            <person name="Miyauchi S."/>
            <person name="Viragh M."/>
            <person name="Kuo A."/>
            <person name="Thoen E."/>
            <person name="Andreopoulos B."/>
            <person name="Lu D."/>
            <person name="Skrede I."/>
            <person name="Drula E."/>
            <person name="Henrissat B."/>
            <person name="Morin E."/>
            <person name="Kohler A."/>
            <person name="Barry K."/>
            <person name="LaButti K."/>
            <person name="Morin E."/>
            <person name="Salamov A."/>
            <person name="Lipzen A."/>
            <person name="Mereny Z."/>
            <person name="Hegedus B."/>
            <person name="Baldrian P."/>
            <person name="Stursova M."/>
            <person name="Weitz H."/>
            <person name="Taylor A."/>
            <person name="Grigoriev I.V."/>
            <person name="Nagy L.G."/>
            <person name="Martin F."/>
            <person name="Kauserud H."/>
        </authorList>
    </citation>
    <scope>NUCLEOTIDE SEQUENCE</scope>
    <source>
        <strain evidence="2">CBHHK067</strain>
    </source>
</reference>
<proteinExistence type="predicted"/>